<feature type="domain" description="Elongation factor 1 beta central acidic region eukaryote" evidence="5">
    <location>
        <begin position="96"/>
        <end position="122"/>
    </location>
</feature>
<dbReference type="SMART" id="SM01182">
    <property type="entry name" value="EF-1_beta_acid"/>
    <property type="match status" value="1"/>
</dbReference>
<dbReference type="SUPFAM" id="SSF54984">
    <property type="entry name" value="eEF-1beta-like"/>
    <property type="match status" value="1"/>
</dbReference>
<evidence type="ECO:0000259" key="5">
    <source>
        <dbReference type="SMART" id="SM01182"/>
    </source>
</evidence>
<dbReference type="InterPro" id="IPR049720">
    <property type="entry name" value="EF1B_bsu/dsu"/>
</dbReference>
<dbReference type="Proteomes" id="UP000887540">
    <property type="component" value="Unplaced"/>
</dbReference>
<dbReference type="InterPro" id="IPR014717">
    <property type="entry name" value="Transl_elong_EF1B/ribsomal_bS6"/>
</dbReference>
<dbReference type="InterPro" id="IPR001326">
    <property type="entry name" value="Transl_elong_EF1B_B/D_CS"/>
</dbReference>
<dbReference type="PANTHER" id="PTHR11595:SF21">
    <property type="entry name" value="ELONGATION FACTOR 1-BETA"/>
    <property type="match status" value="1"/>
</dbReference>
<keyword evidence="3" id="KW-0648">Protein biosynthesis</keyword>
<dbReference type="SUPFAM" id="SSF47616">
    <property type="entry name" value="GST C-terminal domain-like"/>
    <property type="match status" value="1"/>
</dbReference>
<evidence type="ECO:0000256" key="3">
    <source>
        <dbReference type="ARBA" id="ARBA00022917"/>
    </source>
</evidence>
<dbReference type="InterPro" id="IPR036219">
    <property type="entry name" value="eEF-1beta-like_sf"/>
</dbReference>
<dbReference type="GO" id="GO:0005829">
    <property type="term" value="C:cytosol"/>
    <property type="evidence" value="ECO:0007669"/>
    <property type="project" value="TreeGrafter"/>
</dbReference>
<dbReference type="FunFam" id="3.30.70.60:FF:000001">
    <property type="entry name" value="Elongation factor 1-beta 1 like"/>
    <property type="match status" value="1"/>
</dbReference>
<dbReference type="PROSITE" id="PS00824">
    <property type="entry name" value="EF1BD_1"/>
    <property type="match status" value="1"/>
</dbReference>
<evidence type="ECO:0000313" key="6">
    <source>
        <dbReference type="Proteomes" id="UP000887540"/>
    </source>
</evidence>
<dbReference type="WBParaSite" id="ACRNAN_scaffold13132.g16775.t1">
    <property type="protein sequence ID" value="ACRNAN_scaffold13132.g16775.t1"/>
    <property type="gene ID" value="ACRNAN_scaffold13132.g16775"/>
</dbReference>
<keyword evidence="6" id="KW-1185">Reference proteome</keyword>
<proteinExistence type="inferred from homology"/>
<dbReference type="InterPro" id="IPR036282">
    <property type="entry name" value="Glutathione-S-Trfase_C_sf"/>
</dbReference>
<dbReference type="Pfam" id="PF10587">
    <property type="entry name" value="EF-1_beta_acid"/>
    <property type="match status" value="1"/>
</dbReference>
<dbReference type="GO" id="GO:0005085">
    <property type="term" value="F:guanyl-nucleotide exchange factor activity"/>
    <property type="evidence" value="ECO:0007669"/>
    <property type="project" value="TreeGrafter"/>
</dbReference>
<evidence type="ECO:0000256" key="1">
    <source>
        <dbReference type="ARBA" id="ARBA00007411"/>
    </source>
</evidence>
<keyword evidence="2" id="KW-0251">Elongation factor</keyword>
<sequence length="210" mass="23430">MSLSLQKVDANNANDLKTFNDHLVNFSYADGYNPTQRDASIFAGFSSAPDAKYPNIARWYKHIGSFNENERKGWSGAATASTAKAASPAGDEDFDLFGEDSEDDAEKERITQERLKAYAEKKSKKPGPIAKSNVIYDVKPWDDTIDIKEIEQHVRSIETDGLVWGTSKVLPIAYGVNKLQICCVIEDEKVSTDWLEEQITSNEDLIQSVD</sequence>
<protein>
    <submittedName>
        <fullName evidence="7">Elongation factor 1-beta</fullName>
    </submittedName>
</protein>
<reference evidence="7" key="1">
    <citation type="submission" date="2022-11" db="UniProtKB">
        <authorList>
            <consortium name="WormBaseParasite"/>
        </authorList>
    </citation>
    <scope>IDENTIFICATION</scope>
</reference>
<name>A0A914CQF6_9BILA</name>
<evidence type="ECO:0000256" key="2">
    <source>
        <dbReference type="ARBA" id="ARBA00022768"/>
    </source>
</evidence>
<dbReference type="InterPro" id="IPR018940">
    <property type="entry name" value="EF-1_beta_acid_region_euk"/>
</dbReference>
<dbReference type="GO" id="GO:0005853">
    <property type="term" value="C:eukaryotic translation elongation factor 1 complex"/>
    <property type="evidence" value="ECO:0007669"/>
    <property type="project" value="InterPro"/>
</dbReference>
<dbReference type="Pfam" id="PF00736">
    <property type="entry name" value="EF1_GNE"/>
    <property type="match status" value="1"/>
</dbReference>
<dbReference type="CDD" id="cd00292">
    <property type="entry name" value="EF1B"/>
    <property type="match status" value="1"/>
</dbReference>
<feature type="domain" description="Translation elongation factor EF1B beta/delta subunit guanine nucleotide exchange" evidence="4">
    <location>
        <begin position="131"/>
        <end position="210"/>
    </location>
</feature>
<dbReference type="GO" id="GO:0003746">
    <property type="term" value="F:translation elongation factor activity"/>
    <property type="evidence" value="ECO:0007669"/>
    <property type="project" value="UniProtKB-KW"/>
</dbReference>
<organism evidence="6 7">
    <name type="scientific">Acrobeloides nanus</name>
    <dbReference type="NCBI Taxonomy" id="290746"/>
    <lineage>
        <taxon>Eukaryota</taxon>
        <taxon>Metazoa</taxon>
        <taxon>Ecdysozoa</taxon>
        <taxon>Nematoda</taxon>
        <taxon>Chromadorea</taxon>
        <taxon>Rhabditida</taxon>
        <taxon>Tylenchina</taxon>
        <taxon>Cephalobomorpha</taxon>
        <taxon>Cephaloboidea</taxon>
        <taxon>Cephalobidae</taxon>
        <taxon>Acrobeloides</taxon>
    </lineage>
</organism>
<dbReference type="PANTHER" id="PTHR11595">
    <property type="entry name" value="EF-HAND AND COILED-COIL DOMAIN-CONTAINING FAMILY MEMBER"/>
    <property type="match status" value="1"/>
</dbReference>
<dbReference type="SMART" id="SM00888">
    <property type="entry name" value="EF1_GNE"/>
    <property type="match status" value="1"/>
</dbReference>
<evidence type="ECO:0000313" key="7">
    <source>
        <dbReference type="WBParaSite" id="ACRNAN_scaffold13132.g16775.t1"/>
    </source>
</evidence>
<evidence type="ECO:0000259" key="4">
    <source>
        <dbReference type="SMART" id="SM00888"/>
    </source>
</evidence>
<dbReference type="Gene3D" id="3.30.70.60">
    <property type="match status" value="1"/>
</dbReference>
<accession>A0A914CQF6</accession>
<dbReference type="InterPro" id="IPR014038">
    <property type="entry name" value="EF1B_bsu/dsu_GNE"/>
</dbReference>
<dbReference type="AlphaFoldDB" id="A0A914CQF6"/>
<comment type="similarity">
    <text evidence="1">Belongs to the EF-1-beta/EF-1-delta family.</text>
</comment>